<dbReference type="Pfam" id="PF14094">
    <property type="entry name" value="DUF4272"/>
    <property type="match status" value="1"/>
</dbReference>
<dbReference type="AlphaFoldDB" id="A0A9W6SRP5"/>
<dbReference type="RefSeq" id="WP_285666329.1">
    <property type="nucleotide sequence ID" value="NZ_BSTX01000004.1"/>
</dbReference>
<dbReference type="InterPro" id="IPR025368">
    <property type="entry name" value="DUF4272"/>
</dbReference>
<evidence type="ECO:0000313" key="2">
    <source>
        <dbReference type="Proteomes" id="UP001165079"/>
    </source>
</evidence>
<organism evidence="1 2">
    <name type="scientific">Actinorhabdospora filicis</name>
    <dbReference type="NCBI Taxonomy" id="1785913"/>
    <lineage>
        <taxon>Bacteria</taxon>
        <taxon>Bacillati</taxon>
        <taxon>Actinomycetota</taxon>
        <taxon>Actinomycetes</taxon>
        <taxon>Micromonosporales</taxon>
        <taxon>Micromonosporaceae</taxon>
        <taxon>Actinorhabdospora</taxon>
    </lineage>
</organism>
<comment type="caution">
    <text evidence="1">The sequence shown here is derived from an EMBL/GenBank/DDBJ whole genome shotgun (WGS) entry which is preliminary data.</text>
</comment>
<evidence type="ECO:0000313" key="1">
    <source>
        <dbReference type="EMBL" id="GLZ81012.1"/>
    </source>
</evidence>
<proteinExistence type="predicted"/>
<name>A0A9W6SRP5_9ACTN</name>
<dbReference type="EMBL" id="BSTX01000004">
    <property type="protein sequence ID" value="GLZ81012.1"/>
    <property type="molecule type" value="Genomic_DNA"/>
</dbReference>
<gene>
    <name evidence="1" type="ORF">Afil01_58190</name>
</gene>
<accession>A0A9W6SRP5</accession>
<keyword evidence="2" id="KW-1185">Reference proteome</keyword>
<reference evidence="1" key="1">
    <citation type="submission" date="2023-03" db="EMBL/GenBank/DDBJ databases">
        <title>Actinorhabdospora filicis NBRC 111898.</title>
        <authorList>
            <person name="Ichikawa N."/>
            <person name="Sato H."/>
            <person name="Tonouchi N."/>
        </authorList>
    </citation>
    <scope>NUCLEOTIDE SEQUENCE</scope>
    <source>
        <strain evidence="1">NBRC 111898</strain>
    </source>
</reference>
<protein>
    <recommendedName>
        <fullName evidence="3">DUF4272 domain-containing protein</fullName>
    </recommendedName>
</protein>
<dbReference type="Proteomes" id="UP001165079">
    <property type="component" value="Unassembled WGS sequence"/>
</dbReference>
<sequence>MTAMTLDPRQIRSRTCGDFQRLGLQSASAERFPLMWRPDEDVTLRSVTEIESRAAILSVLQARVMDMPPQMAMRWMLDAHVLEELTRDEWAFIASGVGDPRRYAQQLDALYGMAWLLGLVDGLDPQRACADGLAAVFPDLRSGESFGVWRARTLTTRPDPWEVASLLDLYYCLDWAYQDAARRGMPAPGPLDPAAVWHRRWALEWALVVRGGNRQVTTPAWDQVDLSA</sequence>
<evidence type="ECO:0008006" key="3">
    <source>
        <dbReference type="Google" id="ProtNLM"/>
    </source>
</evidence>